<evidence type="ECO:0000313" key="5">
    <source>
        <dbReference type="EMBL" id="KAG0476879.1"/>
    </source>
</evidence>
<evidence type="ECO:0000256" key="3">
    <source>
        <dbReference type="ARBA" id="ARBA00015522"/>
    </source>
</evidence>
<proteinExistence type="inferred from homology"/>
<dbReference type="Proteomes" id="UP000639772">
    <property type="component" value="Chromosome 6"/>
</dbReference>
<organism evidence="5 7">
    <name type="scientific">Vanilla planifolia</name>
    <name type="common">Vanilla</name>
    <dbReference type="NCBI Taxonomy" id="51239"/>
    <lineage>
        <taxon>Eukaryota</taxon>
        <taxon>Viridiplantae</taxon>
        <taxon>Streptophyta</taxon>
        <taxon>Embryophyta</taxon>
        <taxon>Tracheophyta</taxon>
        <taxon>Spermatophyta</taxon>
        <taxon>Magnoliopsida</taxon>
        <taxon>Liliopsida</taxon>
        <taxon>Asparagales</taxon>
        <taxon>Orchidaceae</taxon>
        <taxon>Vanilloideae</taxon>
        <taxon>Vanilleae</taxon>
        <taxon>Vanilla</taxon>
    </lineage>
</organism>
<dbReference type="PANTHER" id="PTHR13243">
    <property type="entry name" value="HSPC111 PROTEIN-RELATED"/>
    <property type="match status" value="1"/>
</dbReference>
<dbReference type="AlphaFoldDB" id="A0A835QVE8"/>
<dbReference type="PANTHER" id="PTHR13243:SF1">
    <property type="entry name" value="NUCLEOLAR PROTEIN 16"/>
    <property type="match status" value="1"/>
</dbReference>
<dbReference type="EMBL" id="JADCNL010000006">
    <property type="protein sequence ID" value="KAG0476879.1"/>
    <property type="molecule type" value="Genomic_DNA"/>
</dbReference>
<evidence type="ECO:0000256" key="4">
    <source>
        <dbReference type="ARBA" id="ARBA00023242"/>
    </source>
</evidence>
<dbReference type="Pfam" id="PF09420">
    <property type="entry name" value="Nop16"/>
    <property type="match status" value="1"/>
</dbReference>
<sequence length="213" mass="24108">MGFVKTPHGALNLKLEWCWHAMARSRRKYKQSRPKVRVGLPKKKRGVFKLPFGIPEKLLSLDTSSSTADEVEKKVWDSKGTYLRNYRTFGVVANPNILSVRARTPAIVQSVELQIPNRDAPPVSEFDPIDSGSDVESDDLKAVLGKQRRDGKSKPILSLTTIQRVHIGRLIQKYGDDYEAMFMDTKLNSMQHSVGTLKKLCQRYSAVEKTYVS</sequence>
<comment type="subcellular location">
    <subcellularLocation>
        <location evidence="1">Nucleus</location>
        <location evidence="1">Nucleolus</location>
    </subcellularLocation>
</comment>
<dbReference type="GO" id="GO:0042273">
    <property type="term" value="P:ribosomal large subunit biogenesis"/>
    <property type="evidence" value="ECO:0007669"/>
    <property type="project" value="TreeGrafter"/>
</dbReference>
<dbReference type="Proteomes" id="UP000636800">
    <property type="component" value="Chromosome 6"/>
</dbReference>
<dbReference type="InterPro" id="IPR019002">
    <property type="entry name" value="Ribosome_biogenesis_Nop16"/>
</dbReference>
<evidence type="ECO:0000313" key="6">
    <source>
        <dbReference type="EMBL" id="KAG0478522.1"/>
    </source>
</evidence>
<evidence type="ECO:0000313" key="8">
    <source>
        <dbReference type="Proteomes" id="UP000639772"/>
    </source>
</evidence>
<keyword evidence="7" id="KW-1185">Reference proteome</keyword>
<evidence type="ECO:0000256" key="2">
    <source>
        <dbReference type="ARBA" id="ARBA00008479"/>
    </source>
</evidence>
<dbReference type="GO" id="GO:0005730">
    <property type="term" value="C:nucleolus"/>
    <property type="evidence" value="ECO:0007669"/>
    <property type="project" value="UniProtKB-SubCell"/>
</dbReference>
<evidence type="ECO:0000256" key="1">
    <source>
        <dbReference type="ARBA" id="ARBA00004604"/>
    </source>
</evidence>
<comment type="caution">
    <text evidence="5">The sequence shown here is derived from an EMBL/GenBank/DDBJ whole genome shotgun (WGS) entry which is preliminary data.</text>
</comment>
<protein>
    <recommendedName>
        <fullName evidence="3">Nucleolar protein 16</fullName>
    </recommendedName>
</protein>
<dbReference type="EMBL" id="JADCNM010000006">
    <property type="protein sequence ID" value="KAG0478522.1"/>
    <property type="molecule type" value="Genomic_DNA"/>
</dbReference>
<gene>
    <name evidence="6" type="ORF">HPP92_013241</name>
    <name evidence="5" type="ORF">HPP92_013720</name>
</gene>
<evidence type="ECO:0000313" key="7">
    <source>
        <dbReference type="Proteomes" id="UP000636800"/>
    </source>
</evidence>
<keyword evidence="4" id="KW-0539">Nucleus</keyword>
<reference evidence="7 8" key="1">
    <citation type="journal article" date="2020" name="Nat. Food">
        <title>A phased Vanilla planifolia genome enables genetic improvement of flavour and production.</title>
        <authorList>
            <person name="Hasing T."/>
            <person name="Tang H."/>
            <person name="Brym M."/>
            <person name="Khazi F."/>
            <person name="Huang T."/>
            <person name="Chambers A.H."/>
        </authorList>
    </citation>
    <scope>NUCLEOTIDE SEQUENCE [LARGE SCALE GENOMIC DNA]</scope>
    <source>
        <tissue evidence="5">Leaf</tissue>
    </source>
</reference>
<comment type="similarity">
    <text evidence="2">Belongs to the NOP16 family.</text>
</comment>
<name>A0A835QVE8_VANPL</name>
<dbReference type="OrthoDB" id="285729at2759"/>
<accession>A0A835QVE8</accession>